<accession>A0ABY9CZB9</accession>
<reference evidence="2 3" key="1">
    <citation type="journal article" date="2023" name="Hortic Res">
        <title>The complete reference genome for grapevine (Vitis vinifera L.) genetics and breeding.</title>
        <authorList>
            <person name="Shi X."/>
            <person name="Cao S."/>
            <person name="Wang X."/>
            <person name="Huang S."/>
            <person name="Wang Y."/>
            <person name="Liu Z."/>
            <person name="Liu W."/>
            <person name="Leng X."/>
            <person name="Peng Y."/>
            <person name="Wang N."/>
            <person name="Wang Y."/>
            <person name="Ma Z."/>
            <person name="Xu X."/>
            <person name="Zhang F."/>
            <person name="Xue H."/>
            <person name="Zhong H."/>
            <person name="Wang Y."/>
            <person name="Zhang K."/>
            <person name="Velt A."/>
            <person name="Avia K."/>
            <person name="Holtgrawe D."/>
            <person name="Grimplet J."/>
            <person name="Matus J.T."/>
            <person name="Ware D."/>
            <person name="Wu X."/>
            <person name="Wang H."/>
            <person name="Liu C."/>
            <person name="Fang Y."/>
            <person name="Rustenholz C."/>
            <person name="Cheng Z."/>
            <person name="Xiao H."/>
            <person name="Zhou Y."/>
        </authorList>
    </citation>
    <scope>NUCLEOTIDE SEQUENCE [LARGE SCALE GENOMIC DNA]</scope>
    <source>
        <strain evidence="3">cv. Pinot noir / PN40024</strain>
        <tissue evidence="2">Leaf</tissue>
    </source>
</reference>
<evidence type="ECO:0000313" key="2">
    <source>
        <dbReference type="EMBL" id="WJZ99834.1"/>
    </source>
</evidence>
<dbReference type="EMBL" id="CP126659">
    <property type="protein sequence ID" value="WJZ99834.1"/>
    <property type="molecule type" value="Genomic_DNA"/>
</dbReference>
<feature type="region of interest" description="Disordered" evidence="1">
    <location>
        <begin position="1"/>
        <end position="33"/>
    </location>
</feature>
<sequence length="108" mass="12307">MGKGNLVSKGFRSRSEPLTHEKPSSNCEAPPKEDAFKGEHRWYEDSVRVVSLVVDHQGSERGVREKGLHCQEETRFCANPLTMKTEKAIRASWVLIIVAHQSRFFLLI</sequence>
<evidence type="ECO:0000256" key="1">
    <source>
        <dbReference type="SAM" id="MobiDB-lite"/>
    </source>
</evidence>
<organism evidence="2 3">
    <name type="scientific">Vitis vinifera</name>
    <name type="common">Grape</name>
    <dbReference type="NCBI Taxonomy" id="29760"/>
    <lineage>
        <taxon>Eukaryota</taxon>
        <taxon>Viridiplantae</taxon>
        <taxon>Streptophyta</taxon>
        <taxon>Embryophyta</taxon>
        <taxon>Tracheophyta</taxon>
        <taxon>Spermatophyta</taxon>
        <taxon>Magnoliopsida</taxon>
        <taxon>eudicotyledons</taxon>
        <taxon>Gunneridae</taxon>
        <taxon>Pentapetalae</taxon>
        <taxon>rosids</taxon>
        <taxon>Vitales</taxon>
        <taxon>Vitaceae</taxon>
        <taxon>Viteae</taxon>
        <taxon>Vitis</taxon>
    </lineage>
</organism>
<feature type="compositionally biased region" description="Basic and acidic residues" evidence="1">
    <location>
        <begin position="13"/>
        <end position="23"/>
    </location>
</feature>
<evidence type="ECO:0000313" key="3">
    <source>
        <dbReference type="Proteomes" id="UP001227230"/>
    </source>
</evidence>
<protein>
    <submittedName>
        <fullName evidence="2">Uncharacterized protein</fullName>
    </submittedName>
</protein>
<name>A0ABY9CZB9_VITVI</name>
<dbReference type="Proteomes" id="UP001227230">
    <property type="component" value="Chromosome 12"/>
</dbReference>
<proteinExistence type="predicted"/>
<gene>
    <name evidence="2" type="ORF">VitviT2T_018249</name>
</gene>
<keyword evidence="3" id="KW-1185">Reference proteome</keyword>